<dbReference type="Pfam" id="PF01584">
    <property type="entry name" value="CheW"/>
    <property type="match status" value="1"/>
</dbReference>
<dbReference type="EMBL" id="CP155447">
    <property type="protein sequence ID" value="XBH06676.1"/>
    <property type="molecule type" value="Genomic_DNA"/>
</dbReference>
<proteinExistence type="predicted"/>
<dbReference type="SUPFAM" id="SSF50341">
    <property type="entry name" value="CheW-like"/>
    <property type="match status" value="1"/>
</dbReference>
<evidence type="ECO:0000259" key="1">
    <source>
        <dbReference type="PROSITE" id="PS50851"/>
    </source>
</evidence>
<dbReference type="PROSITE" id="PS50851">
    <property type="entry name" value="CHEW"/>
    <property type="match status" value="1"/>
</dbReference>
<dbReference type="Gene3D" id="2.30.30.40">
    <property type="entry name" value="SH3 Domains"/>
    <property type="match status" value="1"/>
</dbReference>
<organism evidence="2">
    <name type="scientific">Singulisphaera sp. Ch08</name>
    <dbReference type="NCBI Taxonomy" id="3120278"/>
    <lineage>
        <taxon>Bacteria</taxon>
        <taxon>Pseudomonadati</taxon>
        <taxon>Planctomycetota</taxon>
        <taxon>Planctomycetia</taxon>
        <taxon>Isosphaerales</taxon>
        <taxon>Isosphaeraceae</taxon>
        <taxon>Singulisphaera</taxon>
    </lineage>
</organism>
<reference evidence="2" key="1">
    <citation type="submission" date="2024-05" db="EMBL/GenBank/DDBJ databases">
        <title>Planctomycetes of the genus Singulisphaera possess chitinolytic capabilities.</title>
        <authorList>
            <person name="Ivanova A."/>
        </authorList>
    </citation>
    <scope>NUCLEOTIDE SEQUENCE</scope>
    <source>
        <strain evidence="2">Ch08T</strain>
    </source>
</reference>
<dbReference type="PANTHER" id="PTHR22617">
    <property type="entry name" value="CHEMOTAXIS SENSOR HISTIDINE KINASE-RELATED"/>
    <property type="match status" value="1"/>
</dbReference>
<dbReference type="AlphaFoldDB" id="A0AAU7CPZ3"/>
<dbReference type="SMART" id="SM00260">
    <property type="entry name" value="CheW"/>
    <property type="match status" value="1"/>
</dbReference>
<feature type="domain" description="CheW-like" evidence="1">
    <location>
        <begin position="1"/>
        <end position="142"/>
    </location>
</feature>
<accession>A0AAU7CPZ3</accession>
<sequence>MLLLTFRVSHDLYAVAAERVVEVVPRIELRSIPHAPEALAGLFNYRGKAVPVIDLGILLGSTACLERLHTRVILVDEPGSHGERLIGLVAENVSDVMVVKDDQVVLAAMNLEQAPYLGTVVRTDMGLVQVISVDKVLPKSLREGIFGLPAEAQ</sequence>
<dbReference type="RefSeq" id="WP_406699526.1">
    <property type="nucleotide sequence ID" value="NZ_CP155447.1"/>
</dbReference>
<dbReference type="GO" id="GO:0007165">
    <property type="term" value="P:signal transduction"/>
    <property type="evidence" value="ECO:0007669"/>
    <property type="project" value="InterPro"/>
</dbReference>
<gene>
    <name evidence="2" type="ORF">V5E97_11740</name>
</gene>
<protein>
    <submittedName>
        <fullName evidence="2">Chemotaxis protein CheW</fullName>
    </submittedName>
</protein>
<name>A0AAU7CPZ3_9BACT</name>
<dbReference type="InterPro" id="IPR039315">
    <property type="entry name" value="CheW"/>
</dbReference>
<dbReference type="InterPro" id="IPR036061">
    <property type="entry name" value="CheW-like_dom_sf"/>
</dbReference>
<dbReference type="InterPro" id="IPR002545">
    <property type="entry name" value="CheW-lke_dom"/>
</dbReference>
<dbReference type="GO" id="GO:0006935">
    <property type="term" value="P:chemotaxis"/>
    <property type="evidence" value="ECO:0007669"/>
    <property type="project" value="InterPro"/>
</dbReference>
<dbReference type="Gene3D" id="2.40.50.180">
    <property type="entry name" value="CheA-289, Domain 4"/>
    <property type="match status" value="1"/>
</dbReference>
<dbReference type="GO" id="GO:0005829">
    <property type="term" value="C:cytosol"/>
    <property type="evidence" value="ECO:0007669"/>
    <property type="project" value="TreeGrafter"/>
</dbReference>
<evidence type="ECO:0000313" key="2">
    <source>
        <dbReference type="EMBL" id="XBH06676.1"/>
    </source>
</evidence>
<dbReference type="PANTHER" id="PTHR22617:SF43">
    <property type="entry name" value="PROTEIN PILI"/>
    <property type="match status" value="1"/>
</dbReference>